<dbReference type="InterPro" id="IPR050126">
    <property type="entry name" value="Ap4A_hydrolase"/>
</dbReference>
<dbReference type="GO" id="GO:0008803">
    <property type="term" value="F:bis(5'-nucleosyl)-tetraphosphatase (symmetrical) activity"/>
    <property type="evidence" value="ECO:0007669"/>
    <property type="project" value="TreeGrafter"/>
</dbReference>
<gene>
    <name evidence="2" type="ORF">LCGC14_0622690</name>
</gene>
<dbReference type="Gene3D" id="3.60.21.10">
    <property type="match status" value="1"/>
</dbReference>
<dbReference type="InterPro" id="IPR029052">
    <property type="entry name" value="Metallo-depent_PP-like"/>
</dbReference>
<protein>
    <recommendedName>
        <fullName evidence="1">Calcineurin-like phosphoesterase domain-containing protein</fullName>
    </recommendedName>
</protein>
<dbReference type="GO" id="GO:0016791">
    <property type="term" value="F:phosphatase activity"/>
    <property type="evidence" value="ECO:0007669"/>
    <property type="project" value="TreeGrafter"/>
</dbReference>
<dbReference type="SUPFAM" id="SSF56300">
    <property type="entry name" value="Metallo-dependent phosphatases"/>
    <property type="match status" value="1"/>
</dbReference>
<organism evidence="2">
    <name type="scientific">marine sediment metagenome</name>
    <dbReference type="NCBI Taxonomy" id="412755"/>
    <lineage>
        <taxon>unclassified sequences</taxon>
        <taxon>metagenomes</taxon>
        <taxon>ecological metagenomes</taxon>
    </lineage>
</organism>
<feature type="domain" description="Calcineurin-like phosphoesterase" evidence="1">
    <location>
        <begin position="1"/>
        <end position="175"/>
    </location>
</feature>
<evidence type="ECO:0000313" key="2">
    <source>
        <dbReference type="EMBL" id="KKN51453.1"/>
    </source>
</evidence>
<dbReference type="AlphaFoldDB" id="A0A0F9UCX1"/>
<accession>A0A0F9UCX1</accession>
<name>A0A0F9UCX1_9ZZZZ</name>
<sequence>MKRYVLGDCHGNYKALVQVLKESKFNYDKDLLIIIGDVVDGYNCSYEVVEELLKVKNRVFIIGNHDVWWMNHMRNGWADYVWLSQGGKNTRESYLNAGYNYKKIPAEHKKFFGSGKYYYELDGMMFVHGGFSYPHHPETDDIETLTWDRKLIERCKMGLRIKEWDKIFIGHTSTESQGAEPVIYQQKGFGKFIQIDCGAGWKGRLCLYNIDTDKYFFSDYAKGHDGS</sequence>
<reference evidence="2" key="1">
    <citation type="journal article" date="2015" name="Nature">
        <title>Complex archaea that bridge the gap between prokaryotes and eukaryotes.</title>
        <authorList>
            <person name="Spang A."/>
            <person name="Saw J.H."/>
            <person name="Jorgensen S.L."/>
            <person name="Zaremba-Niedzwiedzka K."/>
            <person name="Martijn J."/>
            <person name="Lind A.E."/>
            <person name="van Eijk R."/>
            <person name="Schleper C."/>
            <person name="Guy L."/>
            <person name="Ettema T.J."/>
        </authorList>
    </citation>
    <scope>NUCLEOTIDE SEQUENCE</scope>
</reference>
<comment type="caution">
    <text evidence="2">The sequence shown here is derived from an EMBL/GenBank/DDBJ whole genome shotgun (WGS) entry which is preliminary data.</text>
</comment>
<dbReference type="EMBL" id="LAZR01001063">
    <property type="protein sequence ID" value="KKN51453.1"/>
    <property type="molecule type" value="Genomic_DNA"/>
</dbReference>
<dbReference type="Pfam" id="PF00149">
    <property type="entry name" value="Metallophos"/>
    <property type="match status" value="1"/>
</dbReference>
<dbReference type="GO" id="GO:0110154">
    <property type="term" value="P:RNA decapping"/>
    <property type="evidence" value="ECO:0007669"/>
    <property type="project" value="TreeGrafter"/>
</dbReference>
<proteinExistence type="predicted"/>
<dbReference type="GO" id="GO:0005737">
    <property type="term" value="C:cytoplasm"/>
    <property type="evidence" value="ECO:0007669"/>
    <property type="project" value="TreeGrafter"/>
</dbReference>
<dbReference type="InterPro" id="IPR004843">
    <property type="entry name" value="Calcineurin-like_PHP"/>
</dbReference>
<dbReference type="PANTHER" id="PTHR42850">
    <property type="entry name" value="METALLOPHOSPHOESTERASE"/>
    <property type="match status" value="1"/>
</dbReference>
<dbReference type="PANTHER" id="PTHR42850:SF4">
    <property type="entry name" value="ZINC-DEPENDENT ENDOPOLYPHOSPHATASE"/>
    <property type="match status" value="1"/>
</dbReference>
<evidence type="ECO:0000259" key="1">
    <source>
        <dbReference type="Pfam" id="PF00149"/>
    </source>
</evidence>